<protein>
    <submittedName>
        <fullName evidence="4">N-acetylmuramoyl-L-alanine amidase</fullName>
    </submittedName>
</protein>
<comment type="caution">
    <text evidence="4">The sequence shown here is derived from an EMBL/GenBank/DDBJ whole genome shotgun (WGS) entry which is preliminary data.</text>
</comment>
<gene>
    <name evidence="4" type="ORF">EDD68_107116</name>
</gene>
<dbReference type="Proteomes" id="UP000294650">
    <property type="component" value="Unassembled WGS sequence"/>
</dbReference>
<name>A0A4V2V224_9BACI</name>
<feature type="domain" description="MurNAc-LAA" evidence="3">
    <location>
        <begin position="64"/>
        <end position="175"/>
    </location>
</feature>
<evidence type="ECO:0000313" key="4">
    <source>
        <dbReference type="EMBL" id="TCT23402.1"/>
    </source>
</evidence>
<dbReference type="EMBL" id="SMAN01000007">
    <property type="protein sequence ID" value="TCT23402.1"/>
    <property type="molecule type" value="Genomic_DNA"/>
</dbReference>
<organism evidence="4 5">
    <name type="scientific">Melghiribacillus thermohalophilus</name>
    <dbReference type="NCBI Taxonomy" id="1324956"/>
    <lineage>
        <taxon>Bacteria</taxon>
        <taxon>Bacillati</taxon>
        <taxon>Bacillota</taxon>
        <taxon>Bacilli</taxon>
        <taxon>Bacillales</taxon>
        <taxon>Bacillaceae</taxon>
        <taxon>Melghiribacillus</taxon>
    </lineage>
</organism>
<dbReference type="SUPFAM" id="SSF110997">
    <property type="entry name" value="Sporulation related repeat"/>
    <property type="match status" value="1"/>
</dbReference>
<dbReference type="Pfam" id="PF05036">
    <property type="entry name" value="SPOR"/>
    <property type="match status" value="1"/>
</dbReference>
<dbReference type="PANTHER" id="PTHR30404:SF0">
    <property type="entry name" value="N-ACETYLMURAMOYL-L-ALANINE AMIDASE AMIC"/>
    <property type="match status" value="1"/>
</dbReference>
<dbReference type="SUPFAM" id="SSF53187">
    <property type="entry name" value="Zn-dependent exopeptidases"/>
    <property type="match status" value="1"/>
</dbReference>
<evidence type="ECO:0000313" key="5">
    <source>
        <dbReference type="Proteomes" id="UP000294650"/>
    </source>
</evidence>
<reference evidence="4 5" key="1">
    <citation type="submission" date="2019-03" db="EMBL/GenBank/DDBJ databases">
        <title>Genomic Encyclopedia of Type Strains, Phase IV (KMG-IV): sequencing the most valuable type-strain genomes for metagenomic binning, comparative biology and taxonomic classification.</title>
        <authorList>
            <person name="Goeker M."/>
        </authorList>
    </citation>
    <scope>NUCLEOTIDE SEQUENCE [LARGE SCALE GENOMIC DNA]</scope>
    <source>
        <strain evidence="4 5">DSM 25894</strain>
    </source>
</reference>
<evidence type="ECO:0000256" key="2">
    <source>
        <dbReference type="SAM" id="MobiDB-lite"/>
    </source>
</evidence>
<keyword evidence="1" id="KW-0378">Hydrolase</keyword>
<dbReference type="GO" id="GO:0030288">
    <property type="term" value="C:outer membrane-bounded periplasmic space"/>
    <property type="evidence" value="ECO:0007669"/>
    <property type="project" value="TreeGrafter"/>
</dbReference>
<dbReference type="RefSeq" id="WP_132371570.1">
    <property type="nucleotide sequence ID" value="NZ_SMAN01000007.1"/>
</dbReference>
<dbReference type="GO" id="GO:0009253">
    <property type="term" value="P:peptidoglycan catabolic process"/>
    <property type="evidence" value="ECO:0007669"/>
    <property type="project" value="InterPro"/>
</dbReference>
<keyword evidence="5" id="KW-1185">Reference proteome</keyword>
<dbReference type="InterPro" id="IPR007730">
    <property type="entry name" value="SPOR-like_dom"/>
</dbReference>
<feature type="region of interest" description="Disordered" evidence="2">
    <location>
        <begin position="1"/>
        <end position="21"/>
    </location>
</feature>
<proteinExistence type="predicted"/>
<dbReference type="Pfam" id="PF01520">
    <property type="entry name" value="Amidase_3"/>
    <property type="match status" value="1"/>
</dbReference>
<dbReference type="SMART" id="SM00646">
    <property type="entry name" value="Ami_3"/>
    <property type="match status" value="1"/>
</dbReference>
<evidence type="ECO:0000256" key="1">
    <source>
        <dbReference type="ARBA" id="ARBA00022801"/>
    </source>
</evidence>
<dbReference type="AlphaFoldDB" id="A0A4V2V224"/>
<dbReference type="GO" id="GO:0042834">
    <property type="term" value="F:peptidoglycan binding"/>
    <property type="evidence" value="ECO:0007669"/>
    <property type="project" value="InterPro"/>
</dbReference>
<dbReference type="InterPro" id="IPR002508">
    <property type="entry name" value="MurNAc-LAA_cat"/>
</dbReference>
<accession>A0A4V2V224</accession>
<dbReference type="Gene3D" id="3.40.630.40">
    <property type="entry name" value="Zn-dependent exopeptidases"/>
    <property type="match status" value="1"/>
</dbReference>
<dbReference type="OrthoDB" id="9763643at2"/>
<evidence type="ECO:0000259" key="3">
    <source>
        <dbReference type="SMART" id="SM00646"/>
    </source>
</evidence>
<dbReference type="GO" id="GO:0008745">
    <property type="term" value="F:N-acetylmuramoyl-L-alanine amidase activity"/>
    <property type="evidence" value="ECO:0007669"/>
    <property type="project" value="InterPro"/>
</dbReference>
<dbReference type="CDD" id="cd02696">
    <property type="entry name" value="MurNAc-LAA"/>
    <property type="match status" value="1"/>
</dbReference>
<dbReference type="PANTHER" id="PTHR30404">
    <property type="entry name" value="N-ACETYLMURAMOYL-L-ALANINE AMIDASE"/>
    <property type="match status" value="1"/>
</dbReference>
<sequence>MVKIFLDPGHGGSDPGATGNGLKEKDLNLKIALKVRDILNNEYEGHDIRMSRNSDITKSLSARTDEANAWGANYYLSIHINAGGGTGFESFIYNGNYPGKQETDRLRNIIHDTIMQHVDFQDRGKKEANFHVLRETAMPASLTENGFIDHSNDAQKLKSDAFLNKIARGHAVGLAEALGLQKKEKKTEQPNGEIYYRVITGSFKEKENADKRVQELKNAGFDSFIDIFKG</sequence>
<dbReference type="InterPro" id="IPR036680">
    <property type="entry name" value="SPOR-like_sf"/>
</dbReference>
<dbReference type="InterPro" id="IPR050695">
    <property type="entry name" value="N-acetylmuramoyl_amidase_3"/>
</dbReference>